<dbReference type="Proteomes" id="UP001456562">
    <property type="component" value="Unassembled WGS sequence"/>
</dbReference>
<evidence type="ECO:0000313" key="4">
    <source>
        <dbReference type="Proteomes" id="UP001456562"/>
    </source>
</evidence>
<feature type="transmembrane region" description="Helical" evidence="2">
    <location>
        <begin position="243"/>
        <end position="260"/>
    </location>
</feature>
<evidence type="ECO:0000313" key="3">
    <source>
        <dbReference type="EMBL" id="MER0429914.1"/>
    </source>
</evidence>
<dbReference type="RefSeq" id="WP_350241966.1">
    <property type="nucleotide sequence ID" value="NZ_JBEJUE010000081.1"/>
</dbReference>
<gene>
    <name evidence="3" type="ORF">ABR748_37980</name>
</gene>
<feature type="transmembrane region" description="Helical" evidence="2">
    <location>
        <begin position="272"/>
        <end position="293"/>
    </location>
</feature>
<feature type="transmembrane region" description="Helical" evidence="2">
    <location>
        <begin position="336"/>
        <end position="353"/>
    </location>
</feature>
<evidence type="ECO:0000256" key="2">
    <source>
        <dbReference type="SAM" id="Phobius"/>
    </source>
</evidence>
<evidence type="ECO:0000256" key="1">
    <source>
        <dbReference type="SAM" id="MobiDB-lite"/>
    </source>
</evidence>
<protein>
    <recommendedName>
        <fullName evidence="5">Integral membrane protein</fullName>
    </recommendedName>
</protein>
<reference evidence="3 4" key="1">
    <citation type="submission" date="2024-01" db="EMBL/GenBank/DDBJ databases">
        <title>Metagenomic exploration of the rhizosphere soil microbial community and their significance in facilitating the development of wild simulated ginseng.</title>
        <authorList>
            <person name="Huang J."/>
        </authorList>
    </citation>
    <scope>NUCLEOTIDE SEQUENCE [LARGE SCALE GENOMIC DNA]</scope>
    <source>
        <strain evidence="3 4">WY141</strain>
    </source>
</reference>
<feature type="region of interest" description="Disordered" evidence="1">
    <location>
        <begin position="409"/>
        <end position="463"/>
    </location>
</feature>
<name>A0ABV1QFG0_STRMI</name>
<proteinExistence type="predicted"/>
<sequence length="463" mass="49936">MRSKRSTKHLSLIGMLLIAVAFAGLQLTAVTGRASPDTKNYLSYALSLSGESRAEAGRRAIDYSCASQQHGPLSSIPWTSRKIAGESQEQCVRRLNDSVAHWSRNGNTSGMIAPFANHRFMAIFEARPGYPLFLVPFVTVFDATWGLWLAGLVVALAGSVCVLLTLRCAGASRRAGLAGQALYLALPTGTVAMNPLSDGLSLALGTAVVLGCTLLSLDRPRTGVALVVCGLALMFLVRYSQALLLAAALTAGFALRWAWLRRCRRPSTLTGQAAVLCGALAVAVYAGAHLLSWPTGQDSAQDLLTDHYRRPDLPNPWPQFLVQERIFWTAWLHRQATYPVLPILLALSAWALLRRRSAVLPVALAAASAGILNQAGHPNLDQLLGHRLIVFVWLLPVLTVPLLLDREPTSCTGEGPQRSSLKRRWQRDPAASRAAAHRHPAVADRHSGRGTGVGENVGAVRER</sequence>
<comment type="caution">
    <text evidence="3">The sequence shown here is derived from an EMBL/GenBank/DDBJ whole genome shotgun (WGS) entry which is preliminary data.</text>
</comment>
<dbReference type="EMBL" id="JBEJUE010000081">
    <property type="protein sequence ID" value="MER0429914.1"/>
    <property type="molecule type" value="Genomic_DNA"/>
</dbReference>
<feature type="transmembrane region" description="Helical" evidence="2">
    <location>
        <begin position="145"/>
        <end position="166"/>
    </location>
</feature>
<keyword evidence="2" id="KW-1133">Transmembrane helix</keyword>
<keyword evidence="2" id="KW-0812">Transmembrane</keyword>
<evidence type="ECO:0008006" key="5">
    <source>
        <dbReference type="Google" id="ProtNLM"/>
    </source>
</evidence>
<keyword evidence="2" id="KW-0472">Membrane</keyword>
<organism evidence="3 4">
    <name type="scientific">Streptomyces microflavus</name>
    <name type="common">Streptomyces lipmanii</name>
    <dbReference type="NCBI Taxonomy" id="1919"/>
    <lineage>
        <taxon>Bacteria</taxon>
        <taxon>Bacillati</taxon>
        <taxon>Actinomycetota</taxon>
        <taxon>Actinomycetes</taxon>
        <taxon>Kitasatosporales</taxon>
        <taxon>Streptomycetaceae</taxon>
        <taxon>Streptomyces</taxon>
    </lineage>
</organism>
<accession>A0ABV1QFG0</accession>
<keyword evidence="4" id="KW-1185">Reference proteome</keyword>
<feature type="transmembrane region" description="Helical" evidence="2">
    <location>
        <begin position="358"/>
        <end position="376"/>
    </location>
</feature>
<feature type="transmembrane region" description="Helical" evidence="2">
    <location>
        <begin position="388"/>
        <end position="404"/>
    </location>
</feature>
<feature type="transmembrane region" description="Helical" evidence="2">
    <location>
        <begin position="222"/>
        <end position="237"/>
    </location>
</feature>